<sequence length="438" mass="47318">MDPVLSITVLSVVLGAVIALVFFKSYFEKRRSEVQSIVKPELQPDHKKPSKPSQPNSKKSHSKTHSHAADKDQNKRHHPLDVNTLKGHGDSVTGLCFSPDGRGLATACGDGVVRVFKLDDASSKSFKFLRINLPAGGPPTAVTFAEDATSVVVATSNLSGCSLYMYAEEKTKPAAEAKQQPKLPGPEIKWQHHKVHEKRAILTLFGATASYGTADGSTVVASCSEGTDINIWHAKTGKLLGNVDTNQLKNNMAAISPNGRFIAAAAFTADVKVWEIVYSKDGSVKEVTNVMQLKGHKSAVTWLCFAPNSEQIITASKDGSIRIWNINVRYHLDEDPKSLKVFPIPLHDSNGATLHYDRLSLSSDGKILAATHGSTLQWLSVETGKVLDTAEKAHEGEITCIAWAPKTIPMGNGQALILATASVDKKVKLWVEPSLDSS</sequence>
<protein>
    <submittedName>
        <fullName evidence="1">Transducin beta-like protein 2</fullName>
    </submittedName>
</protein>
<organism evidence="1 2">
    <name type="scientific">Melia azedarach</name>
    <name type="common">Chinaberry tree</name>
    <dbReference type="NCBI Taxonomy" id="155640"/>
    <lineage>
        <taxon>Eukaryota</taxon>
        <taxon>Viridiplantae</taxon>
        <taxon>Streptophyta</taxon>
        <taxon>Embryophyta</taxon>
        <taxon>Tracheophyta</taxon>
        <taxon>Spermatophyta</taxon>
        <taxon>Magnoliopsida</taxon>
        <taxon>eudicotyledons</taxon>
        <taxon>Gunneridae</taxon>
        <taxon>Pentapetalae</taxon>
        <taxon>rosids</taxon>
        <taxon>malvids</taxon>
        <taxon>Sapindales</taxon>
        <taxon>Meliaceae</taxon>
        <taxon>Melia</taxon>
    </lineage>
</organism>
<dbReference type="Proteomes" id="UP001164539">
    <property type="component" value="Chromosome 1"/>
</dbReference>
<dbReference type="EMBL" id="CM051394">
    <property type="protein sequence ID" value="KAJ4727122.1"/>
    <property type="molecule type" value="Genomic_DNA"/>
</dbReference>
<reference evidence="1 2" key="1">
    <citation type="journal article" date="2023" name="Science">
        <title>Complex scaffold remodeling in plant triterpene biosynthesis.</title>
        <authorList>
            <person name="De La Pena R."/>
            <person name="Hodgson H."/>
            <person name="Liu J.C."/>
            <person name="Stephenson M.J."/>
            <person name="Martin A.C."/>
            <person name="Owen C."/>
            <person name="Harkess A."/>
            <person name="Leebens-Mack J."/>
            <person name="Jimenez L.E."/>
            <person name="Osbourn A."/>
            <person name="Sattely E.S."/>
        </authorList>
    </citation>
    <scope>NUCLEOTIDE SEQUENCE [LARGE SCALE GENOMIC DNA]</scope>
    <source>
        <strain evidence="2">cv. JPN11</strain>
        <tissue evidence="1">Leaf</tissue>
    </source>
</reference>
<comment type="caution">
    <text evidence="1">The sequence shown here is derived from an EMBL/GenBank/DDBJ whole genome shotgun (WGS) entry which is preliminary data.</text>
</comment>
<name>A0ACC1YUJ1_MELAZ</name>
<keyword evidence="2" id="KW-1185">Reference proteome</keyword>
<proteinExistence type="predicted"/>
<evidence type="ECO:0000313" key="2">
    <source>
        <dbReference type="Proteomes" id="UP001164539"/>
    </source>
</evidence>
<accession>A0ACC1YUJ1</accession>
<gene>
    <name evidence="1" type="ORF">OWV82_000275</name>
</gene>
<evidence type="ECO:0000313" key="1">
    <source>
        <dbReference type="EMBL" id="KAJ4727122.1"/>
    </source>
</evidence>